<dbReference type="RefSeq" id="WP_215787115.1">
    <property type="nucleotide sequence ID" value="NZ_JAHKKG010000004.1"/>
</dbReference>
<keyword evidence="1" id="KW-0812">Transmembrane</keyword>
<organism evidence="2 3">
    <name type="scientific">Paractinoplanes bogorensis</name>
    <dbReference type="NCBI Taxonomy" id="1610840"/>
    <lineage>
        <taxon>Bacteria</taxon>
        <taxon>Bacillati</taxon>
        <taxon>Actinomycetota</taxon>
        <taxon>Actinomycetes</taxon>
        <taxon>Micromonosporales</taxon>
        <taxon>Micromonosporaceae</taxon>
        <taxon>Paractinoplanes</taxon>
    </lineage>
</organism>
<proteinExistence type="predicted"/>
<keyword evidence="3" id="KW-1185">Reference proteome</keyword>
<protein>
    <submittedName>
        <fullName evidence="2">Uncharacterized protein</fullName>
    </submittedName>
</protein>
<keyword evidence="1" id="KW-1133">Transmembrane helix</keyword>
<gene>
    <name evidence="2" type="ORF">KOI35_13285</name>
</gene>
<dbReference type="EMBL" id="JAHKKG010000004">
    <property type="protein sequence ID" value="MBU2664470.1"/>
    <property type="molecule type" value="Genomic_DNA"/>
</dbReference>
<feature type="transmembrane region" description="Helical" evidence="1">
    <location>
        <begin position="39"/>
        <end position="63"/>
    </location>
</feature>
<keyword evidence="1" id="KW-0472">Membrane</keyword>
<evidence type="ECO:0000313" key="3">
    <source>
        <dbReference type="Proteomes" id="UP001519654"/>
    </source>
</evidence>
<dbReference type="Proteomes" id="UP001519654">
    <property type="component" value="Unassembled WGS sequence"/>
</dbReference>
<sequence length="80" mass="8110">MTGRSAGRPVAVLAASAEVATMLPYLGAIGLLVTAAEPLGATILVLAGYYVVMVLPAVALGAVRAFGPARIDRVLERMSA</sequence>
<name>A0ABS5YR30_9ACTN</name>
<feature type="transmembrane region" description="Helical" evidence="1">
    <location>
        <begin position="12"/>
        <end position="33"/>
    </location>
</feature>
<evidence type="ECO:0000313" key="2">
    <source>
        <dbReference type="EMBL" id="MBU2664470.1"/>
    </source>
</evidence>
<accession>A0ABS5YR30</accession>
<comment type="caution">
    <text evidence="2">The sequence shown here is derived from an EMBL/GenBank/DDBJ whole genome shotgun (WGS) entry which is preliminary data.</text>
</comment>
<evidence type="ECO:0000256" key="1">
    <source>
        <dbReference type="SAM" id="Phobius"/>
    </source>
</evidence>
<reference evidence="2 3" key="1">
    <citation type="submission" date="2021-06" db="EMBL/GenBank/DDBJ databases">
        <title>Actinoplanes lichenicola sp. nov., and Actinoplanes ovalisporus sp. nov., isolated from lichen in Thailand.</title>
        <authorList>
            <person name="Saeng-In P."/>
            <person name="Kanchanasin P."/>
            <person name="Yuki M."/>
            <person name="Kudo T."/>
            <person name="Ohkuma M."/>
            <person name="Phongsopitanun W."/>
            <person name="Tanasupawat S."/>
        </authorList>
    </citation>
    <scope>NUCLEOTIDE SEQUENCE [LARGE SCALE GENOMIC DNA]</scope>
    <source>
        <strain evidence="2 3">NBRC 110975</strain>
    </source>
</reference>